<reference evidence="1 2" key="1">
    <citation type="submission" date="2019-07" db="EMBL/GenBank/DDBJ databases">
        <title>Whole genome shotgun sequence of Segetibacter aerophilus NBRC 106135.</title>
        <authorList>
            <person name="Hosoyama A."/>
            <person name="Uohara A."/>
            <person name="Ohji S."/>
            <person name="Ichikawa N."/>
        </authorList>
    </citation>
    <scope>NUCLEOTIDE SEQUENCE [LARGE SCALE GENOMIC DNA]</scope>
    <source>
        <strain evidence="1 2">NBRC 106135</strain>
    </source>
</reference>
<keyword evidence="2" id="KW-1185">Reference proteome</keyword>
<gene>
    <name evidence="1" type="ORF">SAE01_30280</name>
</gene>
<evidence type="ECO:0008006" key="3">
    <source>
        <dbReference type="Google" id="ProtNLM"/>
    </source>
</evidence>
<proteinExistence type="predicted"/>
<dbReference type="InterPro" id="IPR026950">
    <property type="entry name" value="Caps_assemb_Wzi"/>
</dbReference>
<dbReference type="Pfam" id="PF14052">
    <property type="entry name" value="Caps_assemb_Wzi"/>
    <property type="match status" value="1"/>
</dbReference>
<evidence type="ECO:0000313" key="2">
    <source>
        <dbReference type="Proteomes" id="UP000321513"/>
    </source>
</evidence>
<evidence type="ECO:0000313" key="1">
    <source>
        <dbReference type="EMBL" id="GEO10532.1"/>
    </source>
</evidence>
<accession>A0A512BF03</accession>
<dbReference type="Gene3D" id="2.40.160.130">
    <property type="entry name" value="Capsule assembly protein Wzi"/>
    <property type="match status" value="1"/>
</dbReference>
<dbReference type="EMBL" id="BJYT01000011">
    <property type="protein sequence ID" value="GEO10532.1"/>
    <property type="molecule type" value="Genomic_DNA"/>
</dbReference>
<name>A0A512BF03_9BACT</name>
<dbReference type="Proteomes" id="UP000321513">
    <property type="component" value="Unassembled WGS sequence"/>
</dbReference>
<sequence>MLDRLEIKTGNVNLMHSTVKPFNRRLTTHEVENIDSLVAAGDPSTKSLTEIDQYNMQRFLMNNSEWSKPRESYNSKKPFLKSFYKTKGNFFEINTPDFFLAFNPVIQYQQMVEKGNSQNLFYNSRGASIRGMISKKVAFDLYITDNQERDPLYVQDWIRRNTAVPGARYYKNFKAAGGYDYFDNRGSVSINATKYIDIQLGYDKNFIGDGHRSLLLSDFSGNALFLKFNTRIWKFNYENLFMELIPNYRRASGDYVLPRKYFRMNYLTFNATKWLNVGVFDAVVFGRQDHFDFQYIVPVMFLRPAESDIGSGDKAKLGLTAKANIKKKLQVYGQFVLDEFVLKQVVKNNGFWANKYGYQLGVKYPDAFGVKNLDLQVESNRVRPFTYTHNDSIGNYTHYNQPLAHPLGANFQEYIGILKYQPLNKLYLQAKAIYYYQGLDSAGINFGSNINAGYNTRTRDFGYFVGDGNKVKSMNINLLASYELKENLFVDANLQRRTYNRAVGGNTSATIFSFGVRWNMARRNFDF</sequence>
<dbReference type="InterPro" id="IPR038636">
    <property type="entry name" value="Wzi_sf"/>
</dbReference>
<protein>
    <recommendedName>
        <fullName evidence="3">Gliding motility protein RemB</fullName>
    </recommendedName>
</protein>
<comment type="caution">
    <text evidence="1">The sequence shown here is derived from an EMBL/GenBank/DDBJ whole genome shotgun (WGS) entry which is preliminary data.</text>
</comment>
<dbReference type="AlphaFoldDB" id="A0A512BF03"/>
<organism evidence="1 2">
    <name type="scientific">Segetibacter aerophilus</name>
    <dbReference type="NCBI Taxonomy" id="670293"/>
    <lineage>
        <taxon>Bacteria</taxon>
        <taxon>Pseudomonadati</taxon>
        <taxon>Bacteroidota</taxon>
        <taxon>Chitinophagia</taxon>
        <taxon>Chitinophagales</taxon>
        <taxon>Chitinophagaceae</taxon>
        <taxon>Segetibacter</taxon>
    </lineage>
</organism>